<protein>
    <submittedName>
        <fullName evidence="2">Geranylgeranyl reductase family</fullName>
    </submittedName>
</protein>
<sequence length="448" mass="48881">MRRAASLTRVGAVSTAGENVDVIVVGAGPGGSTAAAYLASAGLDVVLLEKAAFPRDKICGDGLTPRAVRQLIDLGVPTRLEDGWIRNRGLRIIGGGHRLELDWPDDVPSFPSYGLTRARMNFDEMLARHAVGRGARLLERHNVTGPVLGADGRTVVGVEAKLMDESGRATRERVVFRAPVVIAADGNSSRLAISVGRERRDDRPMGVAVRTYFRTPRHDDDYMESWVELKVKENRDNPRSRDILLPGYGWIFPLGDGTANVGLGMLDSSPAFGKVDYKDVMQRWVASMPAEWEFTPETMTTPVRGAALPMAFNRSPLYEDGLLLIGDAGGMVSPFNGEGIDYAMESGRMAAEIVAQAIARPTAEQRNRVLSTYPDRMKAHLGGQFMLGTYFAALIGHPEVMRFGIKYGLPRTSLMKILLKVMANIREPHGGVRTDRVIEALTRLTPSA</sequence>
<dbReference type="Proteomes" id="UP000242637">
    <property type="component" value="Chromosome 1"/>
</dbReference>
<dbReference type="Pfam" id="PF01494">
    <property type="entry name" value="FAD_binding_3"/>
    <property type="match status" value="1"/>
</dbReference>
<dbReference type="Gene3D" id="3.50.50.60">
    <property type="entry name" value="FAD/NAD(P)-binding domain"/>
    <property type="match status" value="1"/>
</dbReference>
<reference evidence="2 3" key="1">
    <citation type="submission" date="2017-06" db="EMBL/GenBank/DDBJ databases">
        <authorList>
            <consortium name="Pathogen Informatics"/>
        </authorList>
    </citation>
    <scope>NUCLEOTIDE SEQUENCE [LARGE SCALE GENOMIC DNA]</scope>
    <source>
        <strain evidence="2 3">NCTC13039</strain>
    </source>
</reference>
<dbReference type="SUPFAM" id="SSF51905">
    <property type="entry name" value="FAD/NAD(P)-binding domain"/>
    <property type="match status" value="1"/>
</dbReference>
<dbReference type="AlphaFoldDB" id="A0A239VT08"/>
<feature type="domain" description="FAD-binding" evidence="1">
    <location>
        <begin position="20"/>
        <end position="373"/>
    </location>
</feature>
<dbReference type="PANTHER" id="PTHR42685">
    <property type="entry name" value="GERANYLGERANYL DIPHOSPHATE REDUCTASE"/>
    <property type="match status" value="1"/>
</dbReference>
<evidence type="ECO:0000259" key="1">
    <source>
        <dbReference type="Pfam" id="PF01494"/>
    </source>
</evidence>
<evidence type="ECO:0000313" key="3">
    <source>
        <dbReference type="Proteomes" id="UP000242637"/>
    </source>
</evidence>
<dbReference type="STRING" id="1121387.GCA_000429885_00501"/>
<dbReference type="NCBIfam" id="TIGR02032">
    <property type="entry name" value="GG-red-SF"/>
    <property type="match status" value="1"/>
</dbReference>
<name>A0A239VT08_9MICO</name>
<dbReference type="InterPro" id="IPR002938">
    <property type="entry name" value="FAD-bd"/>
</dbReference>
<organism evidence="2 3">
    <name type="scientific">Dermatophilus congolensis</name>
    <dbReference type="NCBI Taxonomy" id="1863"/>
    <lineage>
        <taxon>Bacteria</taxon>
        <taxon>Bacillati</taxon>
        <taxon>Actinomycetota</taxon>
        <taxon>Actinomycetes</taxon>
        <taxon>Micrococcales</taxon>
        <taxon>Dermatophilaceae</taxon>
        <taxon>Dermatophilus</taxon>
    </lineage>
</organism>
<dbReference type="GO" id="GO:0016628">
    <property type="term" value="F:oxidoreductase activity, acting on the CH-CH group of donors, NAD or NADP as acceptor"/>
    <property type="evidence" value="ECO:0007669"/>
    <property type="project" value="InterPro"/>
</dbReference>
<dbReference type="PANTHER" id="PTHR42685:SF22">
    <property type="entry name" value="CONDITIONED MEDIUM FACTOR RECEPTOR 1"/>
    <property type="match status" value="1"/>
</dbReference>
<proteinExistence type="predicted"/>
<gene>
    <name evidence="2" type="ORF">SAMEA4475696_02133</name>
</gene>
<dbReference type="GO" id="GO:0071949">
    <property type="term" value="F:FAD binding"/>
    <property type="evidence" value="ECO:0007669"/>
    <property type="project" value="InterPro"/>
</dbReference>
<evidence type="ECO:0000313" key="2">
    <source>
        <dbReference type="EMBL" id="SNV24843.1"/>
    </source>
</evidence>
<dbReference type="PRINTS" id="PR00420">
    <property type="entry name" value="RNGMNOXGNASE"/>
</dbReference>
<keyword evidence="3" id="KW-1185">Reference proteome</keyword>
<dbReference type="EMBL" id="LT906453">
    <property type="protein sequence ID" value="SNV24843.1"/>
    <property type="molecule type" value="Genomic_DNA"/>
</dbReference>
<dbReference type="KEGG" id="dco:SAMEA4475696_2133"/>
<dbReference type="InterPro" id="IPR050407">
    <property type="entry name" value="Geranylgeranyl_reductase"/>
</dbReference>
<dbReference type="InterPro" id="IPR011777">
    <property type="entry name" value="Geranylgeranyl_Rdtase_fam"/>
</dbReference>
<accession>A0A239VT08</accession>
<dbReference type="InterPro" id="IPR036188">
    <property type="entry name" value="FAD/NAD-bd_sf"/>
</dbReference>